<dbReference type="SUPFAM" id="SSF53300">
    <property type="entry name" value="vWA-like"/>
    <property type="match status" value="1"/>
</dbReference>
<feature type="domain" description="DUF58" evidence="1">
    <location>
        <begin position="35"/>
        <end position="232"/>
    </location>
</feature>
<accession>A0A533QI55</accession>
<protein>
    <recommendedName>
        <fullName evidence="1">DUF58 domain-containing protein</fullName>
    </recommendedName>
</protein>
<evidence type="ECO:0000313" key="3">
    <source>
        <dbReference type="Proteomes" id="UP000319783"/>
    </source>
</evidence>
<dbReference type="PANTHER" id="PTHR33608:SF6">
    <property type="entry name" value="BLL2464 PROTEIN"/>
    <property type="match status" value="1"/>
</dbReference>
<gene>
    <name evidence="2" type="ORF">JETT_1305</name>
</gene>
<dbReference type="PANTHER" id="PTHR33608">
    <property type="entry name" value="BLL2464 PROTEIN"/>
    <property type="match status" value="1"/>
</dbReference>
<proteinExistence type="predicted"/>
<dbReference type="InterPro" id="IPR002881">
    <property type="entry name" value="DUF58"/>
</dbReference>
<name>A0A533QI55_9BACT</name>
<dbReference type="Pfam" id="PF01882">
    <property type="entry name" value="DUF58"/>
    <property type="match status" value="1"/>
</dbReference>
<dbReference type="EMBL" id="SULG01000021">
    <property type="protein sequence ID" value="TLD42371.1"/>
    <property type="molecule type" value="Genomic_DNA"/>
</dbReference>
<dbReference type="Proteomes" id="UP000319783">
    <property type="component" value="Unassembled WGS sequence"/>
</dbReference>
<organism evidence="2 3">
    <name type="scientific">Candidatus Jettenia ecosi</name>
    <dbReference type="NCBI Taxonomy" id="2494326"/>
    <lineage>
        <taxon>Bacteria</taxon>
        <taxon>Pseudomonadati</taxon>
        <taxon>Planctomycetota</taxon>
        <taxon>Candidatus Brocadiia</taxon>
        <taxon>Candidatus Brocadiales</taxon>
        <taxon>Candidatus Brocadiaceae</taxon>
        <taxon>Candidatus Jettenia</taxon>
    </lineage>
</organism>
<dbReference type="AlphaFoldDB" id="A0A533QI55"/>
<reference evidence="2 3" key="1">
    <citation type="submission" date="2019-04" db="EMBL/GenBank/DDBJ databases">
        <title>Genome of a novel bacterium Candidatus Jettenia ecosi reconstructed from metagenome of an anammox bioreactor.</title>
        <authorList>
            <person name="Mardanov A.V."/>
            <person name="Beletsky A.V."/>
            <person name="Ravin N.V."/>
            <person name="Botchkova E.A."/>
            <person name="Litti Y.V."/>
            <person name="Nozhevnikova A.N."/>
        </authorList>
    </citation>
    <scope>NUCLEOTIDE SEQUENCE [LARGE SCALE GENOMIC DNA]</scope>
    <source>
        <strain evidence="2">J2</strain>
    </source>
</reference>
<comment type="caution">
    <text evidence="2">The sequence shown here is derived from an EMBL/GenBank/DDBJ whole genome shotgun (WGS) entry which is preliminary data.</text>
</comment>
<evidence type="ECO:0000259" key="1">
    <source>
        <dbReference type="Pfam" id="PF01882"/>
    </source>
</evidence>
<dbReference type="InterPro" id="IPR036465">
    <property type="entry name" value="vWFA_dom_sf"/>
</dbReference>
<sequence length="284" mass="32780">MRKRIRLSLQRLIGNFFDGIFSSYLHAPHGLELDELRGYQPGDDFRSIDWKTTTRTGKLHVRIKLVDKRVTIFFLVDRSRSEKFGSLVNTKEDIQSSVLSLLVYAASETGNEIGFVTFTDKIESYIQPKAGEKEALKNIKNILLKVPSSNYTDLNTAFRFLNEQSHFPSLVFILSDFLAPYNYEQSLKTLSYYHEVIPIIISDRMETNLPDAKGFLSVQDIETGMIKSLDISTTLGKSAPYLALFRKLNIDCLTLSTEEDEEIWIKKISEFFDKRIRRGGRRRR</sequence>
<evidence type="ECO:0000313" key="2">
    <source>
        <dbReference type="EMBL" id="TLD42371.1"/>
    </source>
</evidence>